<dbReference type="InterPro" id="IPR011335">
    <property type="entry name" value="Restrct_endonuc-II-like"/>
</dbReference>
<keyword evidence="1" id="KW-1133">Transmembrane helix</keyword>
<protein>
    <submittedName>
        <fullName evidence="3">Restriction endonuclease</fullName>
        <ecNumber evidence="3">3.1.21.-</ecNumber>
    </submittedName>
</protein>
<dbReference type="InterPro" id="IPR007560">
    <property type="entry name" value="Restrct_endonuc_IV_Mrr"/>
</dbReference>
<evidence type="ECO:0000313" key="3">
    <source>
        <dbReference type="EMBL" id="MEA5362140.1"/>
    </source>
</evidence>
<keyword evidence="3" id="KW-0540">Nuclease</keyword>
<evidence type="ECO:0000256" key="1">
    <source>
        <dbReference type="SAM" id="Phobius"/>
    </source>
</evidence>
<comment type="caution">
    <text evidence="3">The sequence shown here is derived from an EMBL/GenBank/DDBJ whole genome shotgun (WGS) entry which is preliminary data.</text>
</comment>
<dbReference type="GO" id="GO:0004519">
    <property type="term" value="F:endonuclease activity"/>
    <property type="evidence" value="ECO:0007669"/>
    <property type="project" value="UniProtKB-KW"/>
</dbReference>
<dbReference type="PANTHER" id="PTHR30015">
    <property type="entry name" value="MRR RESTRICTION SYSTEM PROTEIN"/>
    <property type="match status" value="1"/>
</dbReference>
<dbReference type="InterPro" id="IPR011856">
    <property type="entry name" value="tRNA_endonuc-like_dom_sf"/>
</dbReference>
<gene>
    <name evidence="3" type="ORF">VA596_21575</name>
</gene>
<dbReference type="InterPro" id="IPR052906">
    <property type="entry name" value="Type_IV_Methyl-Rstrct_Enzyme"/>
</dbReference>
<dbReference type="Proteomes" id="UP001304298">
    <property type="component" value="Unassembled WGS sequence"/>
</dbReference>
<keyword evidence="1" id="KW-0812">Transmembrane</keyword>
<sequence>MARKQNPVGGAGCVVSALGVAAAGVAVAAVLSVVAAHPVASIVIGTAVLGVTIYLLVLWQQSRTRAARQAWELDVARSQEIARYHAMEPGEFERALAFLCARDGCAHAQVTGRAGDLGADVVAFAPDGRKVVLQAKRFAVTHKVTGPDLQRFGGTCYTVHGARVAAVVTTSTFTKQAREYAAHHGIRLFDAHGLAAWASRTGPAPWH</sequence>
<feature type="transmembrane region" description="Helical" evidence="1">
    <location>
        <begin position="38"/>
        <end position="59"/>
    </location>
</feature>
<organism evidence="3 4">
    <name type="scientific">Amycolatopsis heterodermiae</name>
    <dbReference type="NCBI Taxonomy" id="3110235"/>
    <lineage>
        <taxon>Bacteria</taxon>
        <taxon>Bacillati</taxon>
        <taxon>Actinomycetota</taxon>
        <taxon>Actinomycetes</taxon>
        <taxon>Pseudonocardiales</taxon>
        <taxon>Pseudonocardiaceae</taxon>
        <taxon>Amycolatopsis</taxon>
    </lineage>
</organism>
<keyword evidence="3" id="KW-0255">Endonuclease</keyword>
<proteinExistence type="predicted"/>
<dbReference type="GO" id="GO:0016787">
    <property type="term" value="F:hydrolase activity"/>
    <property type="evidence" value="ECO:0007669"/>
    <property type="project" value="UniProtKB-KW"/>
</dbReference>
<dbReference type="EMBL" id="JAYFSI010000004">
    <property type="protein sequence ID" value="MEA5362140.1"/>
    <property type="molecule type" value="Genomic_DNA"/>
</dbReference>
<dbReference type="SUPFAM" id="SSF52980">
    <property type="entry name" value="Restriction endonuclease-like"/>
    <property type="match status" value="1"/>
</dbReference>
<reference evidence="3 4" key="1">
    <citation type="submission" date="2023-12" db="EMBL/GenBank/DDBJ databases">
        <title>Amycolatopsis sp. V23-08.</title>
        <authorList>
            <person name="Somphong A."/>
        </authorList>
    </citation>
    <scope>NUCLEOTIDE SEQUENCE [LARGE SCALE GENOMIC DNA]</scope>
    <source>
        <strain evidence="3 4">V23-08</strain>
    </source>
</reference>
<keyword evidence="3" id="KW-0378">Hydrolase</keyword>
<dbReference type="EC" id="3.1.21.-" evidence="3"/>
<dbReference type="Pfam" id="PF04471">
    <property type="entry name" value="Mrr_cat"/>
    <property type="match status" value="1"/>
</dbReference>
<keyword evidence="1" id="KW-0472">Membrane</keyword>
<evidence type="ECO:0000313" key="4">
    <source>
        <dbReference type="Proteomes" id="UP001304298"/>
    </source>
</evidence>
<dbReference type="PANTHER" id="PTHR30015:SF6">
    <property type="entry name" value="SLL1429 PROTEIN"/>
    <property type="match status" value="1"/>
</dbReference>
<dbReference type="RefSeq" id="WP_323329600.1">
    <property type="nucleotide sequence ID" value="NZ_JAYFSI010000004.1"/>
</dbReference>
<evidence type="ECO:0000259" key="2">
    <source>
        <dbReference type="Pfam" id="PF04471"/>
    </source>
</evidence>
<name>A0ABU5R912_9PSEU</name>
<accession>A0ABU5R912</accession>
<dbReference type="Gene3D" id="3.40.1350.10">
    <property type="match status" value="1"/>
</dbReference>
<feature type="domain" description="Restriction endonuclease type IV Mrr" evidence="2">
    <location>
        <begin position="85"/>
        <end position="197"/>
    </location>
</feature>
<keyword evidence="4" id="KW-1185">Reference proteome</keyword>